<organism evidence="1 2">
    <name type="scientific">Pseudomonas oryzihabitans</name>
    <dbReference type="NCBI Taxonomy" id="47885"/>
    <lineage>
        <taxon>Bacteria</taxon>
        <taxon>Pseudomonadati</taxon>
        <taxon>Pseudomonadota</taxon>
        <taxon>Gammaproteobacteria</taxon>
        <taxon>Pseudomonadales</taxon>
        <taxon>Pseudomonadaceae</taxon>
        <taxon>Pseudomonas</taxon>
    </lineage>
</organism>
<proteinExistence type="predicted"/>
<accession>A0A1G5PI29</accession>
<comment type="caution">
    <text evidence="1">The sequence shown here is derived from an EMBL/GenBank/DDBJ whole genome shotgun (WGS) entry which is preliminary data.</text>
</comment>
<evidence type="ECO:0000313" key="1">
    <source>
        <dbReference type="EMBL" id="SCZ48749.1"/>
    </source>
</evidence>
<dbReference type="Proteomes" id="UP000183046">
    <property type="component" value="Unassembled WGS sequence"/>
</dbReference>
<sequence>MVRGIKAFNIPQYQRSPGKQAACCFQDKTFGVAFAHFLDHCVGFVLRRTQSQHGLTTEQQGGLKGFPHYVVGIVFDQFQRMFAVKSAHHQFHLRAVVPSTFDNACRGFLIIHTNNDGAGVMGTSSVQYFMAGTIAVIDLESIGCHGADDLRIYINDGNFRSLGERCLAGNLPHSAKTDDEYIALQVVCGFHTVHGNGLHARKACVQQYSHRRNGHGEHHNSRHIGADFRTDDPEFERFGKQHKSKFAPPAP</sequence>
<dbReference type="EMBL" id="FMWB01000032">
    <property type="protein sequence ID" value="SCZ48749.1"/>
    <property type="molecule type" value="Genomic_DNA"/>
</dbReference>
<reference evidence="2" key="1">
    <citation type="submission" date="2016-10" db="EMBL/GenBank/DDBJ databases">
        <authorList>
            <person name="de Groot N.N."/>
        </authorList>
    </citation>
    <scope>NUCLEOTIDE SEQUENCE [LARGE SCALE GENOMIC DNA]</scope>
    <source>
        <strain evidence="2">DSM 15758</strain>
    </source>
</reference>
<protein>
    <submittedName>
        <fullName evidence="1">Uncharacterized protein</fullName>
    </submittedName>
</protein>
<evidence type="ECO:0000313" key="2">
    <source>
        <dbReference type="Proteomes" id="UP000183046"/>
    </source>
</evidence>
<gene>
    <name evidence="1" type="ORF">SAMN05216279_1323</name>
</gene>
<dbReference type="AlphaFoldDB" id="A0A1G5PI29"/>
<name>A0A1G5PI29_9PSED</name>